<dbReference type="STRING" id="1677920.LS71_08040"/>
<evidence type="ECO:0000259" key="1">
    <source>
        <dbReference type="Pfam" id="PF02602"/>
    </source>
</evidence>
<dbReference type="Proteomes" id="UP000029733">
    <property type="component" value="Unassembled WGS sequence"/>
</dbReference>
<dbReference type="EMBL" id="JRPR02000007">
    <property type="protein sequence ID" value="TLD95766.1"/>
    <property type="molecule type" value="Genomic_DNA"/>
</dbReference>
<protein>
    <submittedName>
        <fullName evidence="2">Uroporphyrinogen-III synthase</fullName>
    </submittedName>
</protein>
<comment type="caution">
    <text evidence="2">The sequence shown here is derived from an EMBL/GenBank/DDBJ whole genome shotgun (WGS) entry which is preliminary data.</text>
</comment>
<evidence type="ECO:0000313" key="3">
    <source>
        <dbReference type="Proteomes" id="UP000029733"/>
    </source>
</evidence>
<accession>A0A4U8T7W9</accession>
<evidence type="ECO:0000313" key="2">
    <source>
        <dbReference type="EMBL" id="TLD95766.1"/>
    </source>
</evidence>
<dbReference type="InterPro" id="IPR036108">
    <property type="entry name" value="4pyrrol_syn_uPrphyn_synt_sf"/>
</dbReference>
<dbReference type="OrthoDB" id="5328023at2"/>
<dbReference type="InterPro" id="IPR003754">
    <property type="entry name" value="4pyrrol_synth_uPrphyn_synth"/>
</dbReference>
<name>A0A4U8T7W9_9HELI</name>
<dbReference type="GO" id="GO:0004852">
    <property type="term" value="F:uroporphyrinogen-III synthase activity"/>
    <property type="evidence" value="ECO:0007669"/>
    <property type="project" value="InterPro"/>
</dbReference>
<proteinExistence type="predicted"/>
<reference evidence="2 3" key="1">
    <citation type="journal article" date="2014" name="Genome Announc.">
        <title>Draft genome sequences of eight enterohepatic helicobacter species isolated from both laboratory and wild rodents.</title>
        <authorList>
            <person name="Sheh A."/>
            <person name="Shen Z."/>
            <person name="Fox J.G."/>
        </authorList>
    </citation>
    <scope>NUCLEOTIDE SEQUENCE [LARGE SCALE GENOMIC DNA]</scope>
    <source>
        <strain evidence="2 3">MIT 09-6949</strain>
    </source>
</reference>
<dbReference type="Gene3D" id="3.40.50.10090">
    <property type="match status" value="2"/>
</dbReference>
<organism evidence="2 3">
    <name type="scientific">Helicobacter jaachi</name>
    <dbReference type="NCBI Taxonomy" id="1677920"/>
    <lineage>
        <taxon>Bacteria</taxon>
        <taxon>Pseudomonadati</taxon>
        <taxon>Campylobacterota</taxon>
        <taxon>Epsilonproteobacteria</taxon>
        <taxon>Campylobacterales</taxon>
        <taxon>Helicobacteraceae</taxon>
        <taxon>Helicobacter</taxon>
    </lineage>
</organism>
<dbReference type="RefSeq" id="WP_052058147.1">
    <property type="nucleotide sequence ID" value="NZ_JRPR02000007.1"/>
</dbReference>
<dbReference type="AlphaFoldDB" id="A0A4U8T7W9"/>
<gene>
    <name evidence="2" type="ORF">LS71_007950</name>
</gene>
<keyword evidence="3" id="KW-1185">Reference proteome</keyword>
<feature type="domain" description="Tetrapyrrole biosynthesis uroporphyrinogen III synthase" evidence="1">
    <location>
        <begin position="40"/>
        <end position="224"/>
    </location>
</feature>
<dbReference type="SUPFAM" id="SSF69618">
    <property type="entry name" value="HemD-like"/>
    <property type="match status" value="1"/>
</dbReference>
<sequence>MADSIESYEILLVGTRETYEHDYSLKCLVSNAITLLPITHTLEGISAFIFTSRYGIASLIKSASPTSPFYNPHLAHWRDIPSFVISPASAKELQKHKANIAFIGQSAHGGDFAREIIPLLKDHTPLYLRAKEIISKLDSILKSAQIPLQEVIAYTNTPQNLPQNLKPKPKSILIFTAPSAYKSFISNFAWEQEYIALAIGKSTFAHFSPHINAHIAPKPNIESALTLARALAQNLAPKH</sequence>
<dbReference type="GO" id="GO:0033014">
    <property type="term" value="P:tetrapyrrole biosynthetic process"/>
    <property type="evidence" value="ECO:0007669"/>
    <property type="project" value="InterPro"/>
</dbReference>
<dbReference type="Pfam" id="PF02602">
    <property type="entry name" value="HEM4"/>
    <property type="match status" value="1"/>
</dbReference>